<reference evidence="1" key="1">
    <citation type="journal article" date="2019" name="bioRxiv">
        <title>The Genome of the Zebra Mussel, Dreissena polymorpha: A Resource for Invasive Species Research.</title>
        <authorList>
            <person name="McCartney M.A."/>
            <person name="Auch B."/>
            <person name="Kono T."/>
            <person name="Mallez S."/>
            <person name="Zhang Y."/>
            <person name="Obille A."/>
            <person name="Becker A."/>
            <person name="Abrahante J.E."/>
            <person name="Garbe J."/>
            <person name="Badalamenti J.P."/>
            <person name="Herman A."/>
            <person name="Mangelson H."/>
            <person name="Liachko I."/>
            <person name="Sullivan S."/>
            <person name="Sone E.D."/>
            <person name="Koren S."/>
            <person name="Silverstein K.A.T."/>
            <person name="Beckman K.B."/>
            <person name="Gohl D.M."/>
        </authorList>
    </citation>
    <scope>NUCLEOTIDE SEQUENCE</scope>
    <source>
        <strain evidence="1">Duluth1</strain>
        <tissue evidence="1">Whole animal</tissue>
    </source>
</reference>
<protein>
    <submittedName>
        <fullName evidence="1">Uncharacterized protein</fullName>
    </submittedName>
</protein>
<accession>A0A9D4CH60</accession>
<name>A0A9D4CH60_DREPO</name>
<organism evidence="1 2">
    <name type="scientific">Dreissena polymorpha</name>
    <name type="common">Zebra mussel</name>
    <name type="synonym">Mytilus polymorpha</name>
    <dbReference type="NCBI Taxonomy" id="45954"/>
    <lineage>
        <taxon>Eukaryota</taxon>
        <taxon>Metazoa</taxon>
        <taxon>Spiralia</taxon>
        <taxon>Lophotrochozoa</taxon>
        <taxon>Mollusca</taxon>
        <taxon>Bivalvia</taxon>
        <taxon>Autobranchia</taxon>
        <taxon>Heteroconchia</taxon>
        <taxon>Euheterodonta</taxon>
        <taxon>Imparidentia</taxon>
        <taxon>Neoheterodontei</taxon>
        <taxon>Myida</taxon>
        <taxon>Dreissenoidea</taxon>
        <taxon>Dreissenidae</taxon>
        <taxon>Dreissena</taxon>
    </lineage>
</organism>
<gene>
    <name evidence="1" type="ORF">DPMN_050425</name>
</gene>
<dbReference type="AlphaFoldDB" id="A0A9D4CH60"/>
<evidence type="ECO:0000313" key="2">
    <source>
        <dbReference type="Proteomes" id="UP000828390"/>
    </source>
</evidence>
<dbReference type="EMBL" id="JAIWYP010000012">
    <property type="protein sequence ID" value="KAH3724604.1"/>
    <property type="molecule type" value="Genomic_DNA"/>
</dbReference>
<keyword evidence="2" id="KW-1185">Reference proteome</keyword>
<sequence length="100" mass="11138">MSNSSRKIFILIGTQSPKGRCPVPVRSAVHCLVVLGWPLSDGGCHQYPAAHVKCHVCVMIPPLEYQKCQLLVWVRVVLRAGQAMRNIMKLIVRSNMCSPK</sequence>
<evidence type="ECO:0000313" key="1">
    <source>
        <dbReference type="EMBL" id="KAH3724604.1"/>
    </source>
</evidence>
<dbReference type="Proteomes" id="UP000828390">
    <property type="component" value="Unassembled WGS sequence"/>
</dbReference>
<reference evidence="1" key="2">
    <citation type="submission" date="2020-11" db="EMBL/GenBank/DDBJ databases">
        <authorList>
            <person name="McCartney M.A."/>
            <person name="Auch B."/>
            <person name="Kono T."/>
            <person name="Mallez S."/>
            <person name="Becker A."/>
            <person name="Gohl D.M."/>
            <person name="Silverstein K.A.T."/>
            <person name="Koren S."/>
            <person name="Bechman K.B."/>
            <person name="Herman A."/>
            <person name="Abrahante J.E."/>
            <person name="Garbe J."/>
        </authorList>
    </citation>
    <scope>NUCLEOTIDE SEQUENCE</scope>
    <source>
        <strain evidence="1">Duluth1</strain>
        <tissue evidence="1">Whole animal</tissue>
    </source>
</reference>
<proteinExistence type="predicted"/>
<comment type="caution">
    <text evidence="1">The sequence shown here is derived from an EMBL/GenBank/DDBJ whole genome shotgun (WGS) entry which is preliminary data.</text>
</comment>